<keyword evidence="3" id="KW-0813">Transport</keyword>
<dbReference type="PANTHER" id="PTHR30472">
    <property type="entry name" value="FERRIC ENTEROBACTIN TRANSPORT SYSTEM PERMEASE PROTEIN"/>
    <property type="match status" value="1"/>
</dbReference>
<protein>
    <submittedName>
        <fullName evidence="9">Enterobactin ABC transporter permease</fullName>
    </submittedName>
</protein>
<evidence type="ECO:0000313" key="10">
    <source>
        <dbReference type="Proteomes" id="UP000192359"/>
    </source>
</evidence>
<feature type="transmembrane region" description="Helical" evidence="8">
    <location>
        <begin position="315"/>
        <end position="332"/>
    </location>
</feature>
<dbReference type="Proteomes" id="UP000192359">
    <property type="component" value="Unassembled WGS sequence"/>
</dbReference>
<comment type="caution">
    <text evidence="9">The sequence shown here is derived from an EMBL/GenBank/DDBJ whole genome shotgun (WGS) entry which is preliminary data.</text>
</comment>
<dbReference type="OrthoDB" id="4455417at2"/>
<evidence type="ECO:0000256" key="6">
    <source>
        <dbReference type="ARBA" id="ARBA00022989"/>
    </source>
</evidence>
<evidence type="ECO:0000256" key="7">
    <source>
        <dbReference type="ARBA" id="ARBA00023136"/>
    </source>
</evidence>
<proteinExistence type="inferred from homology"/>
<keyword evidence="4" id="KW-1003">Cell membrane</keyword>
<dbReference type="AlphaFoldDB" id="A0A1Y1RLN7"/>
<dbReference type="Gene3D" id="1.10.3470.10">
    <property type="entry name" value="ABC transporter involved in vitamin B12 uptake, BtuC"/>
    <property type="match status" value="1"/>
</dbReference>
<evidence type="ECO:0000256" key="1">
    <source>
        <dbReference type="ARBA" id="ARBA00004651"/>
    </source>
</evidence>
<dbReference type="InterPro" id="IPR037294">
    <property type="entry name" value="ABC_BtuC-like"/>
</dbReference>
<dbReference type="GO" id="GO:0005886">
    <property type="term" value="C:plasma membrane"/>
    <property type="evidence" value="ECO:0007669"/>
    <property type="project" value="UniProtKB-SubCell"/>
</dbReference>
<feature type="transmembrane region" description="Helical" evidence="8">
    <location>
        <begin position="122"/>
        <end position="143"/>
    </location>
</feature>
<dbReference type="Pfam" id="PF01032">
    <property type="entry name" value="FecCD"/>
    <property type="match status" value="1"/>
</dbReference>
<dbReference type="GO" id="GO:0022857">
    <property type="term" value="F:transmembrane transporter activity"/>
    <property type="evidence" value="ECO:0007669"/>
    <property type="project" value="InterPro"/>
</dbReference>
<evidence type="ECO:0000256" key="2">
    <source>
        <dbReference type="ARBA" id="ARBA00007935"/>
    </source>
</evidence>
<evidence type="ECO:0000313" key="9">
    <source>
        <dbReference type="EMBL" id="ORC15263.1"/>
    </source>
</evidence>
<dbReference type="GO" id="GO:0033214">
    <property type="term" value="P:siderophore-iron import into cell"/>
    <property type="evidence" value="ECO:0007669"/>
    <property type="project" value="TreeGrafter"/>
</dbReference>
<dbReference type="EMBL" id="LXWF01000044">
    <property type="protein sequence ID" value="ORC15263.1"/>
    <property type="molecule type" value="Genomic_DNA"/>
</dbReference>
<feature type="transmembrane region" description="Helical" evidence="8">
    <location>
        <begin position="155"/>
        <end position="175"/>
    </location>
</feature>
<name>A0A1Y1RLN7_9MICC</name>
<keyword evidence="5 8" id="KW-0812">Transmembrane</keyword>
<organism evidence="9 10">
    <name type="scientific">Rothia nasimurium</name>
    <dbReference type="NCBI Taxonomy" id="85336"/>
    <lineage>
        <taxon>Bacteria</taxon>
        <taxon>Bacillati</taxon>
        <taxon>Actinomycetota</taxon>
        <taxon>Actinomycetes</taxon>
        <taxon>Micrococcales</taxon>
        <taxon>Micrococcaceae</taxon>
        <taxon>Rothia</taxon>
    </lineage>
</organism>
<sequence>MRSLTRRARAKLATGCAIALLLLATWLDLTTGTYSLSLPQIAETLAGQGSDLDSHILLNQRLPRLVAATIVGAALGLAGMIFQSVSRNPLGSPDIIGFTTGSATGALTIMLVVPTASSGSPGIGVAAGALIGGFLTAILALILARFGSRGLANQLILVGIALGAMLASVNDYLLTRADLEAAEVARTWQYGSLNALTWSQTGLLAVLLALTLLLALLATPSVRLLELGDDLAAALGLHVTRTSYILLTYAVLLTAGSIALGGPIGFIALVAPQLARRIWNTPGAALWQSPLLGAVLLAWADYFAGHLFAPVQLPVGLVTGALGGAYLLWLLARPAAR</sequence>
<reference evidence="9 10" key="1">
    <citation type="submission" date="2016-05" db="EMBL/GenBank/DDBJ databases">
        <title>Draft genome sequence of a porcine commensal Rothia nasimurium.</title>
        <authorList>
            <person name="Gaiser R.A."/>
            <person name="Van Baarlen P."/>
            <person name="Wells J.M."/>
        </authorList>
    </citation>
    <scope>NUCLEOTIDE SEQUENCE [LARGE SCALE GENOMIC DNA]</scope>
    <source>
        <strain evidence="9 10">PT-32</strain>
    </source>
</reference>
<feature type="transmembrane region" description="Helical" evidence="8">
    <location>
        <begin position="95"/>
        <end position="116"/>
    </location>
</feature>
<dbReference type="SUPFAM" id="SSF81345">
    <property type="entry name" value="ABC transporter involved in vitamin B12 uptake, BtuC"/>
    <property type="match status" value="1"/>
</dbReference>
<dbReference type="PANTHER" id="PTHR30472:SF24">
    <property type="entry name" value="FERRIC ENTEROBACTIN TRANSPORT SYSTEM PERMEASE PROTEIN FEPG"/>
    <property type="match status" value="1"/>
</dbReference>
<evidence type="ECO:0000256" key="3">
    <source>
        <dbReference type="ARBA" id="ARBA00022448"/>
    </source>
</evidence>
<keyword evidence="10" id="KW-1185">Reference proteome</keyword>
<gene>
    <name evidence="9" type="ORF">A7979_07940</name>
</gene>
<comment type="similarity">
    <text evidence="2">Belongs to the binding-protein-dependent transport system permease family. FecCD subfamily.</text>
</comment>
<evidence type="ECO:0000256" key="4">
    <source>
        <dbReference type="ARBA" id="ARBA00022475"/>
    </source>
</evidence>
<evidence type="ECO:0000256" key="8">
    <source>
        <dbReference type="SAM" id="Phobius"/>
    </source>
</evidence>
<keyword evidence="7 8" id="KW-0472">Membrane</keyword>
<evidence type="ECO:0000256" key="5">
    <source>
        <dbReference type="ARBA" id="ARBA00022692"/>
    </source>
</evidence>
<accession>A0A1Y1RLN7</accession>
<keyword evidence="6 8" id="KW-1133">Transmembrane helix</keyword>
<feature type="transmembrane region" description="Helical" evidence="8">
    <location>
        <begin position="195"/>
        <end position="219"/>
    </location>
</feature>
<dbReference type="RefSeq" id="WP_083093723.1">
    <property type="nucleotide sequence ID" value="NZ_LXWF01000044.1"/>
</dbReference>
<dbReference type="InterPro" id="IPR000522">
    <property type="entry name" value="ABC_transptr_permease_BtuC"/>
</dbReference>
<comment type="subcellular location">
    <subcellularLocation>
        <location evidence="1">Cell membrane</location>
        <topology evidence="1">Multi-pass membrane protein</topology>
    </subcellularLocation>
</comment>
<dbReference type="CDD" id="cd06550">
    <property type="entry name" value="TM_ABC_iron-siderophores_like"/>
    <property type="match status" value="1"/>
</dbReference>
<feature type="transmembrane region" description="Helical" evidence="8">
    <location>
        <begin position="65"/>
        <end position="83"/>
    </location>
</feature>